<dbReference type="Pfam" id="PF13561">
    <property type="entry name" value="adh_short_C2"/>
    <property type="match status" value="2"/>
</dbReference>
<dbReference type="EMBL" id="LSBI01000005">
    <property type="protein sequence ID" value="OAQ89761.1"/>
    <property type="molecule type" value="Genomic_DNA"/>
</dbReference>
<comment type="caution">
    <text evidence="5">The sequence shown here is derived from an EMBL/GenBank/DDBJ whole genome shotgun (WGS) entry which is preliminary data.</text>
</comment>
<dbReference type="PRINTS" id="PR00080">
    <property type="entry name" value="SDRFAMILY"/>
</dbReference>
<proteinExistence type="inferred from homology"/>
<accession>A0A179HJQ8</accession>
<protein>
    <submittedName>
        <fullName evidence="5">Short chain dehydrogenase</fullName>
    </submittedName>
</protein>
<feature type="region of interest" description="Disordered" evidence="4">
    <location>
        <begin position="161"/>
        <end position="194"/>
    </location>
</feature>
<dbReference type="Pfam" id="PF00106">
    <property type="entry name" value="adh_short"/>
    <property type="match status" value="1"/>
</dbReference>
<dbReference type="SUPFAM" id="SSF51735">
    <property type="entry name" value="NAD(P)-binding Rossmann-fold domains"/>
    <property type="match status" value="1"/>
</dbReference>
<dbReference type="AlphaFoldDB" id="A0A179HJQ8"/>
<evidence type="ECO:0000256" key="3">
    <source>
        <dbReference type="RuleBase" id="RU000363"/>
    </source>
</evidence>
<feature type="compositionally biased region" description="Basic and acidic residues" evidence="4">
    <location>
        <begin position="176"/>
        <end position="187"/>
    </location>
</feature>
<dbReference type="GeneID" id="28888299"/>
<keyword evidence="2" id="KW-0521">NADP</keyword>
<dbReference type="GO" id="GO:0006633">
    <property type="term" value="P:fatty acid biosynthetic process"/>
    <property type="evidence" value="ECO:0007669"/>
    <property type="project" value="TreeGrafter"/>
</dbReference>
<dbReference type="PANTHER" id="PTHR42760:SF127">
    <property type="entry name" value="3-KETOACYL-ACYL CARRIER PROTEIN REDUCTASE-RELATED"/>
    <property type="match status" value="1"/>
</dbReference>
<gene>
    <name evidence="5" type="ORF">VFPFJ_06175</name>
</gene>
<organism evidence="5 6">
    <name type="scientific">Purpureocillium lilacinum</name>
    <name type="common">Paecilomyces lilacinus</name>
    <dbReference type="NCBI Taxonomy" id="33203"/>
    <lineage>
        <taxon>Eukaryota</taxon>
        <taxon>Fungi</taxon>
        <taxon>Dikarya</taxon>
        <taxon>Ascomycota</taxon>
        <taxon>Pezizomycotina</taxon>
        <taxon>Sordariomycetes</taxon>
        <taxon>Hypocreomycetidae</taxon>
        <taxon>Hypocreales</taxon>
        <taxon>Ophiocordycipitaceae</taxon>
        <taxon>Purpureocillium</taxon>
    </lineage>
</organism>
<evidence type="ECO:0000256" key="4">
    <source>
        <dbReference type="SAM" id="MobiDB-lite"/>
    </source>
</evidence>
<dbReference type="GO" id="GO:0016616">
    <property type="term" value="F:oxidoreductase activity, acting on the CH-OH group of donors, NAD or NADP as acceptor"/>
    <property type="evidence" value="ECO:0007669"/>
    <property type="project" value="TreeGrafter"/>
</dbReference>
<name>A0A179HJQ8_PURLI</name>
<evidence type="ECO:0000256" key="2">
    <source>
        <dbReference type="ARBA" id="ARBA00022857"/>
    </source>
</evidence>
<dbReference type="InterPro" id="IPR020904">
    <property type="entry name" value="Sc_DH/Rdtase_CS"/>
</dbReference>
<dbReference type="CDD" id="cd05233">
    <property type="entry name" value="SDR_c"/>
    <property type="match status" value="1"/>
</dbReference>
<dbReference type="GO" id="GO:0048038">
    <property type="term" value="F:quinone binding"/>
    <property type="evidence" value="ECO:0007669"/>
    <property type="project" value="TreeGrafter"/>
</dbReference>
<evidence type="ECO:0000256" key="1">
    <source>
        <dbReference type="ARBA" id="ARBA00006484"/>
    </source>
</evidence>
<dbReference type="Proteomes" id="UP000078340">
    <property type="component" value="Unassembled WGS sequence"/>
</dbReference>
<dbReference type="PRINTS" id="PR00081">
    <property type="entry name" value="GDHRDH"/>
</dbReference>
<evidence type="ECO:0000313" key="5">
    <source>
        <dbReference type="EMBL" id="OAQ89761.1"/>
    </source>
</evidence>
<evidence type="ECO:0000313" key="6">
    <source>
        <dbReference type="Proteomes" id="UP000078340"/>
    </source>
</evidence>
<dbReference type="InterPro" id="IPR036291">
    <property type="entry name" value="NAD(P)-bd_dom_sf"/>
</dbReference>
<dbReference type="OMA" id="NATETEW"/>
<dbReference type="InterPro" id="IPR002347">
    <property type="entry name" value="SDR_fam"/>
</dbReference>
<dbReference type="KEGG" id="plj:28888299"/>
<reference evidence="5 6" key="1">
    <citation type="submission" date="2016-02" db="EMBL/GenBank/DDBJ databases">
        <title>Biosynthesis of antibiotic leucinostatins and their inhibition on Phytophthora in bio-control Purpureocillium lilacinum.</title>
        <authorList>
            <person name="Wang G."/>
            <person name="Liu Z."/>
            <person name="Lin R."/>
            <person name="Li E."/>
            <person name="Mao Z."/>
            <person name="Ling J."/>
            <person name="Yin W."/>
            <person name="Xie B."/>
        </authorList>
    </citation>
    <scope>NUCLEOTIDE SEQUENCE [LARGE SCALE GENOMIC DNA]</scope>
    <source>
        <strain evidence="5">PLFJ-1</strain>
    </source>
</reference>
<dbReference type="Gene3D" id="3.40.50.720">
    <property type="entry name" value="NAD(P)-binding Rossmann-like Domain"/>
    <property type="match status" value="1"/>
</dbReference>
<feature type="compositionally biased region" description="Low complexity" evidence="4">
    <location>
        <begin position="52"/>
        <end position="66"/>
    </location>
</feature>
<feature type="region of interest" description="Disordered" evidence="4">
    <location>
        <begin position="52"/>
        <end position="79"/>
    </location>
</feature>
<sequence>MSLLGKTALVTGAAGGLGLAIARALHAAGANVMVCDINPEWLAQAEHKFLRSPTPLTPGTSPSQPRSSPPPSSSVSPPEVRFYPVDVTVESNVKALIEATISAFGALHVVVNNAAIMDRFDPAGVCDGEVWNRVMSVNATGPFLVTKHALPWLLKRRPRVVEGDGTGADPMMVDDGAERQEDGDGRAGDGAAVGKEDDTGRLIVNIASNASFRGLSAGVAYTASKHALLGLTRNTAGFYGPKGVSCVALALGGLTDTNISDAFALQVGDEGTEDEPKSRHWGVNREGMAKMMETQPGNRLAKIEDVAQTVVFLAEGGGRGMNGSCVTINDNWPEA</sequence>
<dbReference type="PROSITE" id="PS00061">
    <property type="entry name" value="ADH_SHORT"/>
    <property type="match status" value="1"/>
</dbReference>
<comment type="similarity">
    <text evidence="1 3">Belongs to the short-chain dehydrogenases/reductases (SDR) family.</text>
</comment>
<dbReference type="PANTHER" id="PTHR42760">
    <property type="entry name" value="SHORT-CHAIN DEHYDROGENASES/REDUCTASES FAMILY MEMBER"/>
    <property type="match status" value="1"/>
</dbReference>